<reference evidence="3 4" key="1">
    <citation type="submission" date="2018-07" db="EMBL/GenBank/DDBJ databases">
        <title>Draft Genome Assemblies for Five Robust Yarrowia lipolytica Strains Exhibiting High Lipid Production and Pentose Sugar Utilization and Sugar Alcohol Secretion from Undetoxified Lignocellulosic Biomass Hydrolysates.</title>
        <authorList>
            <consortium name="DOE Joint Genome Institute"/>
            <person name="Walker C."/>
            <person name="Ryu S."/>
            <person name="Na H."/>
            <person name="Zane M."/>
            <person name="LaButti K."/>
            <person name="Lipzen A."/>
            <person name="Haridas S."/>
            <person name="Barry K."/>
            <person name="Grigoriev I.V."/>
            <person name="Quarterman J."/>
            <person name="Slininger P."/>
            <person name="Dien B."/>
            <person name="Trinh C.T."/>
        </authorList>
    </citation>
    <scope>NUCLEOTIDE SEQUENCE [LARGE SCALE GENOMIC DNA]</scope>
    <source>
        <strain evidence="3 4">YB392</strain>
    </source>
</reference>
<protein>
    <recommendedName>
        <fullName evidence="5">Pentacotripeptide-repeat region of PRORP domain-containing protein</fullName>
    </recommendedName>
</protein>
<dbReference type="PANTHER" id="PTHR47939">
    <property type="entry name" value="MEMBRANE-ASSOCIATED SALT-INDUCIBLE PROTEIN-LIKE"/>
    <property type="match status" value="1"/>
</dbReference>
<dbReference type="Pfam" id="PF01535">
    <property type="entry name" value="PPR"/>
    <property type="match status" value="1"/>
</dbReference>
<accession>A0A371CBE2</accession>
<dbReference type="NCBIfam" id="TIGR00756">
    <property type="entry name" value="PPR"/>
    <property type="match status" value="1"/>
</dbReference>
<organism evidence="3 4">
    <name type="scientific">Yarrowia lipolytica</name>
    <name type="common">Candida lipolytica</name>
    <dbReference type="NCBI Taxonomy" id="4952"/>
    <lineage>
        <taxon>Eukaryota</taxon>
        <taxon>Fungi</taxon>
        <taxon>Dikarya</taxon>
        <taxon>Ascomycota</taxon>
        <taxon>Saccharomycotina</taxon>
        <taxon>Dipodascomycetes</taxon>
        <taxon>Dipodascales</taxon>
        <taxon>Dipodascales incertae sedis</taxon>
        <taxon>Yarrowia</taxon>
    </lineage>
</organism>
<dbReference type="Pfam" id="PF12854">
    <property type="entry name" value="PPR_1"/>
    <property type="match status" value="1"/>
</dbReference>
<feature type="repeat" description="PPR" evidence="2">
    <location>
        <begin position="1010"/>
        <end position="1040"/>
    </location>
</feature>
<proteinExistence type="predicted"/>
<comment type="subcellular location">
    <subcellularLocation>
        <location evidence="1">Mitochondrion</location>
    </subcellularLocation>
</comment>
<dbReference type="GO" id="GO:0005739">
    <property type="term" value="C:mitochondrion"/>
    <property type="evidence" value="ECO:0007669"/>
    <property type="project" value="UniProtKB-SubCell"/>
</dbReference>
<evidence type="ECO:0000313" key="3">
    <source>
        <dbReference type="EMBL" id="RDW27599.1"/>
    </source>
</evidence>
<dbReference type="Gene3D" id="1.25.40.10">
    <property type="entry name" value="Tetratricopeptide repeat domain"/>
    <property type="match status" value="3"/>
</dbReference>
<dbReference type="PANTHER" id="PTHR47939:SF5">
    <property type="entry name" value="PENTACOTRIPEPTIDE-REPEAT REGION OF PRORP DOMAIN-CONTAINING PROTEIN"/>
    <property type="match status" value="1"/>
</dbReference>
<evidence type="ECO:0000313" key="4">
    <source>
        <dbReference type="Proteomes" id="UP000256601"/>
    </source>
</evidence>
<dbReference type="Proteomes" id="UP000256601">
    <property type="component" value="Unassembled WGS sequence"/>
</dbReference>
<dbReference type="Pfam" id="PF13812">
    <property type="entry name" value="PPR_3"/>
    <property type="match status" value="1"/>
</dbReference>
<evidence type="ECO:0000256" key="1">
    <source>
        <dbReference type="ARBA" id="ARBA00004173"/>
    </source>
</evidence>
<dbReference type="EMBL" id="KZ857329">
    <property type="protein sequence ID" value="RDW27599.1"/>
    <property type="molecule type" value="Genomic_DNA"/>
</dbReference>
<dbReference type="VEuPathDB" id="FungiDB:YALI0_F27753g"/>
<sequence>MVFKSFSRTSHLARNLFSSTGSTYHNQQNQPGFFVSTSTLHRHNSQLVCYPPGPSYNPNNDGHSAANLLPPHTACLSAVTVNHNNASQLVSDEESLGEDSRLNLRRRQTLTKPAPVVYRRIQPASSTPPTKVVTVHSSEQLTKRRLATSATSSDYNSLYESLRSLQVSETVAKSVTPPSSPRITPIEDTVDVDTLEMPELMSDSSSVASETSVDVKPPVLPIRRPGDVQFLPPIGISSVDDCAILDTPPASPLAKTAEAVLTPTSASESRLNTLDDFNSELVTLSKQAKSSDSIGGVEQAVSDVLSLYQDLLTKHKPTVDTYTQVILCLTTQAMKLEKWLKSPKYTQSKETLQAVDTDKQRAQQLSKEFAILAAEIFFSSNAVTMQKYSAGIYETLLKSGSHVLPSQHVIHVVEALERVGMTPTLSCYMSLMDHFSAHKDYESMTAVYNSFKATLGSSVSSNNLGKIYSKFVVGMYLCGESAAAREFCESVTGDNELIRTVFSAAVEGLAATGQVEEAWTMVQRFQLDNGVSVSIEASSKLLSAVSQKVYNMTLKKGMLSIAHDVYLYCASHKGFTGPPTSSFYQSAARSEYIDVMMNSCNLEALSEVAEELYVTATALDASTLTRFTAFFVNMHHTKFALRFLCSQLEVAQFSETVTTEVVNTIFGVVMRKGKELDAQELASLVTAFSHISISESSFASLVSLLNMCWSRPSPISSLLEKSVTPLKCLEQFACLHMLWIKTASKTTNVTVVDELKARFGAIVDALMSQSCVFNQVFVSDIETTLNVLGMETGLFSKRQEQIQAKVEVSEAIPTPPASPPSLEIDQVLSRKVIAFARSKAPSIPQALKTLGDAVAAGSVLSVEAFLSVIEGASSKDTIRGAYAAAMDSVPHPSTSAAAWQHWKPIHRAVIVSGAAVDRHSASQAYQSLIAMGSHPCATGYGHLILNRVPLPTNTHDEAQDAVALFEEAVSHTQPTTFLFNIVLSKLSKARRFDSAMNIFSAMDKFPAKKTSVTYGTMISACCRAGNVGDAERLFEEMELDPSYVARAAPYNTMNQYYIHTARDAAAAKRTFARMQEKGVQPTAHTFKLLIDLHTCCSINIAAADSVLHMIEACGQQVTEHHLSSLLYARGVIMQDFPAAKAFYKNICTSRAVRPGTAIFQALIESYVANQRCHETPEVLEQMSRFGVPLTAYMTNSLIRGWAAQDFGKALGLFDAAYRNGKAEPSSYEAIIRACIYNGELQTASNILAMMQAASYPQPVVAKVHALLERVEQAQVDGWSYLMHNTFKSETIRI</sequence>
<evidence type="ECO:0000256" key="2">
    <source>
        <dbReference type="PROSITE-ProRule" id="PRU00708"/>
    </source>
</evidence>
<evidence type="ECO:0008006" key="5">
    <source>
        <dbReference type="Google" id="ProtNLM"/>
    </source>
</evidence>
<dbReference type="InterPro" id="IPR050667">
    <property type="entry name" value="PPR-containing_protein"/>
</dbReference>
<dbReference type="VEuPathDB" id="FungiDB:YALI1_F35329g"/>
<name>A0A371CBE2_YARLL</name>
<gene>
    <name evidence="3" type="ORF">B0I71DRAFT_128840</name>
</gene>
<dbReference type="InterPro" id="IPR011990">
    <property type="entry name" value="TPR-like_helical_dom_sf"/>
</dbReference>
<dbReference type="PROSITE" id="PS51375">
    <property type="entry name" value="PPR"/>
    <property type="match status" value="1"/>
</dbReference>
<dbReference type="InterPro" id="IPR002885">
    <property type="entry name" value="PPR_rpt"/>
</dbReference>